<protein>
    <recommendedName>
        <fullName evidence="3">CxC1-like cysteine cluster associated with KDZ transposases domain-containing protein</fullName>
    </recommendedName>
</protein>
<dbReference type="AlphaFoldDB" id="M2R0C6"/>
<dbReference type="Proteomes" id="UP000016930">
    <property type="component" value="Unassembled WGS sequence"/>
</dbReference>
<organism evidence="1 2">
    <name type="scientific">Ceriporiopsis subvermispora (strain B)</name>
    <name type="common">White-rot fungus</name>
    <name type="synonym">Gelatoporia subvermispora</name>
    <dbReference type="NCBI Taxonomy" id="914234"/>
    <lineage>
        <taxon>Eukaryota</taxon>
        <taxon>Fungi</taxon>
        <taxon>Dikarya</taxon>
        <taxon>Basidiomycota</taxon>
        <taxon>Agaricomycotina</taxon>
        <taxon>Agaricomycetes</taxon>
        <taxon>Polyporales</taxon>
        <taxon>Gelatoporiaceae</taxon>
        <taxon>Gelatoporia</taxon>
    </lineage>
</organism>
<sequence length="295" mass="32995">MPSYQIKSKLSRAVRVTTIKKRGGSGSSGMSNAASAPLVVGKVVKQADIIKDRVHSHALLETATRGLGNEALELLNELHGEALPQQAHDNTADPAPMDMGEDSGWVDNEQGSFAHTLRDVLASQWGKRWYEDSCTWHQRIERIQANWSPQMDDLVMAFLRWQDPDPESPTTNSPSPRDNLYDFEIDVIDLDTLGRTALIRRDDDSKSVIGALVLNGYLATFPVSPSLAISFKTLELFRRLRLRKPSFSTEAFARVVCDYYALPYRCTYRTALGETFDIYLSIHHALDRKVDAALG</sequence>
<dbReference type="HOGENOM" id="CLU_943343_0_0_1"/>
<reference evidence="1 2" key="1">
    <citation type="journal article" date="2012" name="Proc. Natl. Acad. Sci. U.S.A.">
        <title>Comparative genomics of Ceriporiopsis subvermispora and Phanerochaete chrysosporium provide insight into selective ligninolysis.</title>
        <authorList>
            <person name="Fernandez-Fueyo E."/>
            <person name="Ruiz-Duenas F.J."/>
            <person name="Ferreira P."/>
            <person name="Floudas D."/>
            <person name="Hibbett D.S."/>
            <person name="Canessa P."/>
            <person name="Larrondo L.F."/>
            <person name="James T.Y."/>
            <person name="Seelenfreund D."/>
            <person name="Lobos S."/>
            <person name="Polanco R."/>
            <person name="Tello M."/>
            <person name="Honda Y."/>
            <person name="Watanabe T."/>
            <person name="Watanabe T."/>
            <person name="Ryu J.S."/>
            <person name="Kubicek C.P."/>
            <person name="Schmoll M."/>
            <person name="Gaskell J."/>
            <person name="Hammel K.E."/>
            <person name="St John F.J."/>
            <person name="Vanden Wymelenberg A."/>
            <person name="Sabat G."/>
            <person name="Splinter BonDurant S."/>
            <person name="Syed K."/>
            <person name="Yadav J.S."/>
            <person name="Doddapaneni H."/>
            <person name="Subramanian V."/>
            <person name="Lavin J.L."/>
            <person name="Oguiza J.A."/>
            <person name="Perez G."/>
            <person name="Pisabarro A.G."/>
            <person name="Ramirez L."/>
            <person name="Santoyo F."/>
            <person name="Master E."/>
            <person name="Coutinho P.M."/>
            <person name="Henrissat B."/>
            <person name="Lombard V."/>
            <person name="Magnuson J.K."/>
            <person name="Kuees U."/>
            <person name="Hori C."/>
            <person name="Igarashi K."/>
            <person name="Samejima M."/>
            <person name="Held B.W."/>
            <person name="Barry K.W."/>
            <person name="LaButti K.M."/>
            <person name="Lapidus A."/>
            <person name="Lindquist E.A."/>
            <person name="Lucas S.M."/>
            <person name="Riley R."/>
            <person name="Salamov A.A."/>
            <person name="Hoffmeister D."/>
            <person name="Schwenk D."/>
            <person name="Hadar Y."/>
            <person name="Yarden O."/>
            <person name="de Vries R.P."/>
            <person name="Wiebenga A."/>
            <person name="Stenlid J."/>
            <person name="Eastwood D."/>
            <person name="Grigoriev I.V."/>
            <person name="Berka R.M."/>
            <person name="Blanchette R.A."/>
            <person name="Kersten P."/>
            <person name="Martinez A.T."/>
            <person name="Vicuna R."/>
            <person name="Cullen D."/>
        </authorList>
    </citation>
    <scope>NUCLEOTIDE SEQUENCE [LARGE SCALE GENOMIC DNA]</scope>
    <source>
        <strain evidence="1 2">B</strain>
    </source>
</reference>
<evidence type="ECO:0000313" key="2">
    <source>
        <dbReference type="Proteomes" id="UP000016930"/>
    </source>
</evidence>
<evidence type="ECO:0000313" key="1">
    <source>
        <dbReference type="EMBL" id="EMD32311.1"/>
    </source>
</evidence>
<accession>M2R0C6</accession>
<proteinExistence type="predicted"/>
<keyword evidence="2" id="KW-1185">Reference proteome</keyword>
<dbReference type="STRING" id="914234.M2R0C6"/>
<dbReference type="OrthoDB" id="2801766at2759"/>
<dbReference type="EMBL" id="KB445812">
    <property type="protein sequence ID" value="EMD32311.1"/>
    <property type="molecule type" value="Genomic_DNA"/>
</dbReference>
<gene>
    <name evidence="1" type="ORF">CERSUDRAFT_99701</name>
</gene>
<name>M2R0C6_CERS8</name>
<evidence type="ECO:0008006" key="3">
    <source>
        <dbReference type="Google" id="ProtNLM"/>
    </source>
</evidence>